<protein>
    <submittedName>
        <fullName evidence="3">Uncharacterized protein</fullName>
    </submittedName>
</protein>
<dbReference type="AlphaFoldDB" id="J3MJG4"/>
<evidence type="ECO:0000256" key="2">
    <source>
        <dbReference type="SAM" id="Phobius"/>
    </source>
</evidence>
<dbReference type="Proteomes" id="UP000006038">
    <property type="component" value="Chromosome 7"/>
</dbReference>
<dbReference type="EnsemblPlants" id="OB07G15460.1">
    <property type="protein sequence ID" value="OB07G15460.1"/>
    <property type="gene ID" value="OB07G15460"/>
</dbReference>
<sequence length="140" mass="15400">MNKICLNKFNKNGKIRGKIFYFSFSILFFLSFSFLFSFLFLLFLPFSFFFPLPAKQTTGPPLFSISFTRQPISSLFPFGLLPLFPALAEQRPNPRSKSTPPSPLSPVAAGRIHAAVRAAQPRATTALTPSKSPPSAAATP</sequence>
<feature type="region of interest" description="Disordered" evidence="1">
    <location>
        <begin position="119"/>
        <end position="140"/>
    </location>
</feature>
<name>J3MJG4_ORYBR</name>
<dbReference type="HOGENOM" id="CLU_1840280_0_0_1"/>
<feature type="transmembrane region" description="Helical" evidence="2">
    <location>
        <begin position="20"/>
        <end position="50"/>
    </location>
</feature>
<dbReference type="Gramene" id="OB07G15460.1">
    <property type="protein sequence ID" value="OB07G15460.1"/>
    <property type="gene ID" value="OB07G15460"/>
</dbReference>
<keyword evidence="4" id="KW-1185">Reference proteome</keyword>
<keyword evidence="2" id="KW-1133">Transmembrane helix</keyword>
<proteinExistence type="predicted"/>
<evidence type="ECO:0000256" key="1">
    <source>
        <dbReference type="SAM" id="MobiDB-lite"/>
    </source>
</evidence>
<evidence type="ECO:0000313" key="4">
    <source>
        <dbReference type="Proteomes" id="UP000006038"/>
    </source>
</evidence>
<organism evidence="3">
    <name type="scientific">Oryza brachyantha</name>
    <name type="common">malo sina</name>
    <dbReference type="NCBI Taxonomy" id="4533"/>
    <lineage>
        <taxon>Eukaryota</taxon>
        <taxon>Viridiplantae</taxon>
        <taxon>Streptophyta</taxon>
        <taxon>Embryophyta</taxon>
        <taxon>Tracheophyta</taxon>
        <taxon>Spermatophyta</taxon>
        <taxon>Magnoliopsida</taxon>
        <taxon>Liliopsida</taxon>
        <taxon>Poales</taxon>
        <taxon>Poaceae</taxon>
        <taxon>BOP clade</taxon>
        <taxon>Oryzoideae</taxon>
        <taxon>Oryzeae</taxon>
        <taxon>Oryzinae</taxon>
        <taxon>Oryza</taxon>
    </lineage>
</organism>
<evidence type="ECO:0000313" key="3">
    <source>
        <dbReference type="EnsemblPlants" id="OB07G15460.1"/>
    </source>
</evidence>
<reference evidence="3" key="2">
    <citation type="submission" date="2013-04" db="UniProtKB">
        <authorList>
            <consortium name="EnsemblPlants"/>
        </authorList>
    </citation>
    <scope>IDENTIFICATION</scope>
</reference>
<reference evidence="3" key="1">
    <citation type="journal article" date="2013" name="Nat. Commun.">
        <title>Whole-genome sequencing of Oryza brachyantha reveals mechanisms underlying Oryza genome evolution.</title>
        <authorList>
            <person name="Chen J."/>
            <person name="Huang Q."/>
            <person name="Gao D."/>
            <person name="Wang J."/>
            <person name="Lang Y."/>
            <person name="Liu T."/>
            <person name="Li B."/>
            <person name="Bai Z."/>
            <person name="Luis Goicoechea J."/>
            <person name="Liang C."/>
            <person name="Chen C."/>
            <person name="Zhang W."/>
            <person name="Sun S."/>
            <person name="Liao Y."/>
            <person name="Zhang X."/>
            <person name="Yang L."/>
            <person name="Song C."/>
            <person name="Wang M."/>
            <person name="Shi J."/>
            <person name="Liu G."/>
            <person name="Liu J."/>
            <person name="Zhou H."/>
            <person name="Zhou W."/>
            <person name="Yu Q."/>
            <person name="An N."/>
            <person name="Chen Y."/>
            <person name="Cai Q."/>
            <person name="Wang B."/>
            <person name="Liu B."/>
            <person name="Min J."/>
            <person name="Huang Y."/>
            <person name="Wu H."/>
            <person name="Li Z."/>
            <person name="Zhang Y."/>
            <person name="Yin Y."/>
            <person name="Song W."/>
            <person name="Jiang J."/>
            <person name="Jackson S.A."/>
            <person name="Wing R.A."/>
            <person name="Wang J."/>
            <person name="Chen M."/>
        </authorList>
    </citation>
    <scope>NUCLEOTIDE SEQUENCE [LARGE SCALE GENOMIC DNA]</scope>
    <source>
        <strain evidence="3">cv. IRGC 101232</strain>
    </source>
</reference>
<keyword evidence="2" id="KW-0812">Transmembrane</keyword>
<accession>J3MJG4</accession>
<keyword evidence="2" id="KW-0472">Membrane</keyword>